<accession>A0AAV6UAT0</accession>
<dbReference type="GO" id="GO:0000724">
    <property type="term" value="P:double-strand break repair via homologous recombination"/>
    <property type="evidence" value="ECO:0007669"/>
    <property type="project" value="TreeGrafter"/>
</dbReference>
<evidence type="ECO:0000313" key="1">
    <source>
        <dbReference type="EMBL" id="KAG8181277.1"/>
    </source>
</evidence>
<dbReference type="GO" id="GO:0097196">
    <property type="term" value="C:Shu complex"/>
    <property type="evidence" value="ECO:0007669"/>
    <property type="project" value="TreeGrafter"/>
</dbReference>
<dbReference type="AlphaFoldDB" id="A0AAV6UAT0"/>
<name>A0AAV6UAT0_9ARAC</name>
<sequence length="193" mass="22243">MVIFRTSFLFQTALSVASEGDQVILIRPGSLESPPHHVKGMTEQSAFHMQCIKIVCLSEPSHLLKYLCEFHMQEGCLPAAILIDDIHFYVSHLPQDQSREIAVVKLFALLEDTAAYVSQKKGEPCHRYVSMSRGTCPKNYTKRYFRELWNISTEQSQREGFLTDDHVPAFRAHFHLDDDDREIVVDRVYRLEG</sequence>
<organism evidence="1 2">
    <name type="scientific">Oedothorax gibbosus</name>
    <dbReference type="NCBI Taxonomy" id="931172"/>
    <lineage>
        <taxon>Eukaryota</taxon>
        <taxon>Metazoa</taxon>
        <taxon>Ecdysozoa</taxon>
        <taxon>Arthropoda</taxon>
        <taxon>Chelicerata</taxon>
        <taxon>Arachnida</taxon>
        <taxon>Araneae</taxon>
        <taxon>Araneomorphae</taxon>
        <taxon>Entelegynae</taxon>
        <taxon>Araneoidea</taxon>
        <taxon>Linyphiidae</taxon>
        <taxon>Erigoninae</taxon>
        <taxon>Oedothorax</taxon>
    </lineage>
</organism>
<dbReference type="PANTHER" id="PTHR28653:SF1">
    <property type="entry name" value="ATPASE SWSAP1"/>
    <property type="match status" value="1"/>
</dbReference>
<protein>
    <submittedName>
        <fullName evidence="1">Uncharacterized protein</fullName>
    </submittedName>
</protein>
<comment type="caution">
    <text evidence="1">The sequence shown here is derived from an EMBL/GenBank/DDBJ whole genome shotgun (WGS) entry which is preliminary data.</text>
</comment>
<proteinExistence type="predicted"/>
<dbReference type="EMBL" id="JAFNEN010000523">
    <property type="protein sequence ID" value="KAG8181277.1"/>
    <property type="molecule type" value="Genomic_DNA"/>
</dbReference>
<dbReference type="Proteomes" id="UP000827092">
    <property type="component" value="Unassembled WGS sequence"/>
</dbReference>
<dbReference type="PANTHER" id="PTHR28653">
    <property type="match status" value="1"/>
</dbReference>
<gene>
    <name evidence="1" type="ORF">JTE90_022215</name>
</gene>
<keyword evidence="2" id="KW-1185">Reference proteome</keyword>
<reference evidence="1 2" key="1">
    <citation type="journal article" date="2022" name="Nat. Ecol. Evol.">
        <title>A masculinizing supergene underlies an exaggerated male reproductive morph in a spider.</title>
        <authorList>
            <person name="Hendrickx F."/>
            <person name="De Corte Z."/>
            <person name="Sonet G."/>
            <person name="Van Belleghem S.M."/>
            <person name="Kostlbacher S."/>
            <person name="Vangestel C."/>
        </authorList>
    </citation>
    <scope>NUCLEOTIDE SEQUENCE [LARGE SCALE GENOMIC DNA]</scope>
    <source>
        <strain evidence="1">W744_W776</strain>
    </source>
</reference>
<evidence type="ECO:0000313" key="2">
    <source>
        <dbReference type="Proteomes" id="UP000827092"/>
    </source>
</evidence>
<dbReference type="GO" id="GO:0003697">
    <property type="term" value="F:single-stranded DNA binding"/>
    <property type="evidence" value="ECO:0007669"/>
    <property type="project" value="TreeGrafter"/>
</dbReference>